<evidence type="ECO:0000313" key="12">
    <source>
        <dbReference type="Proteomes" id="UP000327013"/>
    </source>
</evidence>
<name>A0A5N6KQ07_9ROSI</name>
<dbReference type="InterPro" id="IPR003439">
    <property type="entry name" value="ABC_transporter-like_ATP-bd"/>
</dbReference>
<evidence type="ECO:0000313" key="11">
    <source>
        <dbReference type="EMBL" id="KAB8337169.1"/>
    </source>
</evidence>
<dbReference type="OrthoDB" id="6500128at2759"/>
<feature type="region of interest" description="Disordered" evidence="7">
    <location>
        <begin position="185"/>
        <end position="216"/>
    </location>
</feature>
<feature type="transmembrane region" description="Helical" evidence="8">
    <location>
        <begin position="589"/>
        <end position="610"/>
    </location>
</feature>
<dbReference type="Pfam" id="PF00664">
    <property type="entry name" value="ABC_membrane"/>
    <property type="match status" value="1"/>
</dbReference>
<feature type="transmembrane region" description="Helical" evidence="8">
    <location>
        <begin position="550"/>
        <end position="574"/>
    </location>
</feature>
<accession>A0A5N6KQ07</accession>
<feature type="domain" description="ABC transmembrane type-1" evidence="10">
    <location>
        <begin position="451"/>
        <end position="615"/>
    </location>
</feature>
<evidence type="ECO:0000256" key="5">
    <source>
        <dbReference type="ARBA" id="ARBA00022989"/>
    </source>
</evidence>
<gene>
    <name evidence="11" type="ORF">FH972_021473</name>
</gene>
<comment type="caution">
    <text evidence="11">The sequence shown here is derived from an EMBL/GenBank/DDBJ whole genome shotgun (WGS) entry which is preliminary data.</text>
</comment>
<evidence type="ECO:0000259" key="10">
    <source>
        <dbReference type="PROSITE" id="PS50929"/>
    </source>
</evidence>
<dbReference type="GO" id="GO:0016887">
    <property type="term" value="F:ATP hydrolysis activity"/>
    <property type="evidence" value="ECO:0007669"/>
    <property type="project" value="InterPro"/>
</dbReference>
<evidence type="ECO:0008006" key="13">
    <source>
        <dbReference type="Google" id="ProtNLM"/>
    </source>
</evidence>
<dbReference type="GO" id="GO:0140359">
    <property type="term" value="F:ABC-type transporter activity"/>
    <property type="evidence" value="ECO:0007669"/>
    <property type="project" value="InterPro"/>
</dbReference>
<keyword evidence="3" id="KW-0547">Nucleotide-binding</keyword>
<keyword evidence="6 8" id="KW-0472">Membrane</keyword>
<sequence length="901" mass="100557">MSSLNPIIDPDDIERCRVDGFVQSVSPQSFRISRRRLLNSSSEDSNSSDTSIDTSIDTIDLPKEPVSVEMGLYLGFSEKTSQFLFELWDVFEVENWPREDEYGYFIIEWIKKRPWDLHGLGPDWTPVLHDEYGLHPDLINRIMDPTETSVRLCETPEYWVVSLIEQRWYVFTQACAKIRQHVAPRDASRTTPFQTQTFASRSTSLQPSASSRPFTGHSKDIQPYSFTHGSGLDTSGSSSSPGFTVLYKGVFERQARRFFPNEKSTNRPWTLKGNETPRGGDFNGRMAYHYWTPQFMAAHAYARFKLKINNYPGSVFVMQLTVPNSWIESQRRLLLDWPSDLFKQVVWHSRRMETLGRGNVPQAEGVEFFIGDTATGAVQRYANMTSWRDMVESDLMMTRPDSRVQDQDCATKQRVRQYAFSEDIGDELEALRPQAEIKVLHFERKDERALVLVAMVMIGIAVVWSLSACWRLTLVGFSTTPVLYITSRGFQSVGAHLEGLCDRSARDAAKLMSEVFTNMKTIRCLTLEHTYGMRCTATVSVVLRIGLKRALYCGVLFGILEAFSILVLALIFWYGGVLVVSRAISTDEVLGVFSMLVFCLANVSAIMAFVPQIESSKSAAMWLIALANLPQESHEKLGTIHVETAGSISPNNLKFAYQKKPGYEVLRGVNLEFQTGLSTALVGPSGSGKSTIAALLTRMYAIASPGLCEPSNISLGGRDINKFSTASLRALVSIVPQRPFLFATTIAENISDGLSAASACNNLRSIRTASQCAGLDEFVLSLPQGYDTHVGEGGVGLSGGQVQRMAIARAILRRPKVLILDESTSALDEDNEAQIRLAIQQLMQQQQQHNMIIIMITHERPMMEMADRVVMLDEGKVVQEGVFSELVECRGPLANMLGGGK</sequence>
<feature type="compositionally biased region" description="Polar residues" evidence="7">
    <location>
        <begin position="189"/>
        <end position="213"/>
    </location>
</feature>
<reference evidence="11 12" key="1">
    <citation type="submission" date="2019-06" db="EMBL/GenBank/DDBJ databases">
        <title>A chromosomal-level reference genome of Carpinus fangiana (Coryloideae, Betulaceae).</title>
        <authorList>
            <person name="Yang X."/>
            <person name="Wang Z."/>
            <person name="Zhang L."/>
            <person name="Hao G."/>
            <person name="Liu J."/>
            <person name="Yang Y."/>
        </authorList>
    </citation>
    <scope>NUCLEOTIDE SEQUENCE [LARGE SCALE GENOMIC DNA]</scope>
    <source>
        <strain evidence="11">Cfa_2016G</strain>
        <tissue evidence="11">Leaf</tissue>
    </source>
</reference>
<dbReference type="Gene3D" id="1.20.1560.10">
    <property type="entry name" value="ABC transporter type 1, transmembrane domain"/>
    <property type="match status" value="2"/>
</dbReference>
<dbReference type="Proteomes" id="UP000327013">
    <property type="component" value="Unassembled WGS sequence"/>
</dbReference>
<keyword evidence="5 8" id="KW-1133">Transmembrane helix</keyword>
<dbReference type="EMBL" id="VIBQ01000009">
    <property type="protein sequence ID" value="KAB8337169.1"/>
    <property type="molecule type" value="Genomic_DNA"/>
</dbReference>
<dbReference type="GO" id="GO:0016020">
    <property type="term" value="C:membrane"/>
    <property type="evidence" value="ECO:0007669"/>
    <property type="project" value="UniProtKB-SubCell"/>
</dbReference>
<evidence type="ECO:0000256" key="3">
    <source>
        <dbReference type="ARBA" id="ARBA00022741"/>
    </source>
</evidence>
<dbReference type="PROSITE" id="PS50929">
    <property type="entry name" value="ABC_TM1F"/>
    <property type="match status" value="1"/>
</dbReference>
<feature type="transmembrane region" description="Helical" evidence="8">
    <location>
        <begin position="449"/>
        <end position="470"/>
    </location>
</feature>
<protein>
    <recommendedName>
        <fullName evidence="13">ABC transporter domain-containing protein</fullName>
    </recommendedName>
</protein>
<comment type="subcellular location">
    <subcellularLocation>
        <location evidence="1">Membrane</location>
        <topology evidence="1">Multi-pass membrane protein</topology>
    </subcellularLocation>
</comment>
<dbReference type="AlphaFoldDB" id="A0A5N6KQ07"/>
<evidence type="ECO:0000256" key="1">
    <source>
        <dbReference type="ARBA" id="ARBA00004141"/>
    </source>
</evidence>
<dbReference type="GO" id="GO:0005524">
    <property type="term" value="F:ATP binding"/>
    <property type="evidence" value="ECO:0007669"/>
    <property type="project" value="UniProtKB-KW"/>
</dbReference>
<evidence type="ECO:0000256" key="8">
    <source>
        <dbReference type="SAM" id="Phobius"/>
    </source>
</evidence>
<evidence type="ECO:0000259" key="9">
    <source>
        <dbReference type="PROSITE" id="PS50893"/>
    </source>
</evidence>
<dbReference type="InterPro" id="IPR036640">
    <property type="entry name" value="ABC1_TM_sf"/>
</dbReference>
<dbReference type="InterPro" id="IPR039421">
    <property type="entry name" value="Type_1_exporter"/>
</dbReference>
<dbReference type="PANTHER" id="PTHR24221">
    <property type="entry name" value="ATP-BINDING CASSETTE SUB-FAMILY B"/>
    <property type="match status" value="1"/>
</dbReference>
<dbReference type="InterPro" id="IPR027417">
    <property type="entry name" value="P-loop_NTPase"/>
</dbReference>
<dbReference type="PROSITE" id="PS50893">
    <property type="entry name" value="ABC_TRANSPORTER_2"/>
    <property type="match status" value="1"/>
</dbReference>
<keyword evidence="2 8" id="KW-0812">Transmembrane</keyword>
<feature type="domain" description="ABC transporter" evidence="9">
    <location>
        <begin position="648"/>
        <end position="899"/>
    </location>
</feature>
<dbReference type="PANTHER" id="PTHR24221:SF288">
    <property type="entry name" value="P-LOOP CONTAINING NUCLEOSIDE TRIPHOSPHATE HYDROLASE PROTEIN"/>
    <property type="match status" value="1"/>
</dbReference>
<evidence type="ECO:0000256" key="6">
    <source>
        <dbReference type="ARBA" id="ARBA00023136"/>
    </source>
</evidence>
<dbReference type="Gene3D" id="3.40.50.300">
    <property type="entry name" value="P-loop containing nucleotide triphosphate hydrolases"/>
    <property type="match status" value="1"/>
</dbReference>
<proteinExistence type="predicted"/>
<evidence type="ECO:0000256" key="2">
    <source>
        <dbReference type="ARBA" id="ARBA00022692"/>
    </source>
</evidence>
<dbReference type="InterPro" id="IPR003593">
    <property type="entry name" value="AAA+_ATPase"/>
</dbReference>
<dbReference type="SMART" id="SM00382">
    <property type="entry name" value="AAA"/>
    <property type="match status" value="1"/>
</dbReference>
<evidence type="ECO:0000256" key="7">
    <source>
        <dbReference type="SAM" id="MobiDB-lite"/>
    </source>
</evidence>
<dbReference type="SUPFAM" id="SSF90123">
    <property type="entry name" value="ABC transporter transmembrane region"/>
    <property type="match status" value="1"/>
</dbReference>
<keyword evidence="4" id="KW-0067">ATP-binding</keyword>
<organism evidence="11 12">
    <name type="scientific">Carpinus fangiana</name>
    <dbReference type="NCBI Taxonomy" id="176857"/>
    <lineage>
        <taxon>Eukaryota</taxon>
        <taxon>Viridiplantae</taxon>
        <taxon>Streptophyta</taxon>
        <taxon>Embryophyta</taxon>
        <taxon>Tracheophyta</taxon>
        <taxon>Spermatophyta</taxon>
        <taxon>Magnoliopsida</taxon>
        <taxon>eudicotyledons</taxon>
        <taxon>Gunneridae</taxon>
        <taxon>Pentapetalae</taxon>
        <taxon>rosids</taxon>
        <taxon>fabids</taxon>
        <taxon>Fagales</taxon>
        <taxon>Betulaceae</taxon>
        <taxon>Carpinus</taxon>
    </lineage>
</organism>
<evidence type="ECO:0000256" key="4">
    <source>
        <dbReference type="ARBA" id="ARBA00022840"/>
    </source>
</evidence>
<dbReference type="InterPro" id="IPR011527">
    <property type="entry name" value="ABC1_TM_dom"/>
</dbReference>
<keyword evidence="12" id="KW-1185">Reference proteome</keyword>
<dbReference type="Pfam" id="PF00005">
    <property type="entry name" value="ABC_tran"/>
    <property type="match status" value="1"/>
</dbReference>
<dbReference type="SUPFAM" id="SSF52540">
    <property type="entry name" value="P-loop containing nucleoside triphosphate hydrolases"/>
    <property type="match status" value="1"/>
</dbReference>